<evidence type="ECO:0000256" key="1">
    <source>
        <dbReference type="ARBA" id="ARBA00011079"/>
    </source>
</evidence>
<keyword evidence="2" id="KW-0645">Protease</keyword>
<accession>A0AA38H9B7</accession>
<keyword evidence="5" id="KW-0325">Glycoprotein</keyword>
<keyword evidence="8" id="KW-1185">Reference proteome</keyword>
<name>A0AA38H9B7_9TREE</name>
<dbReference type="Gene3D" id="3.40.50.1820">
    <property type="entry name" value="alpha/beta hydrolase"/>
    <property type="match status" value="2"/>
</dbReference>
<protein>
    <submittedName>
        <fullName evidence="7">Serine carboxypeptidase S28-domain-containing protein</fullName>
    </submittedName>
</protein>
<dbReference type="PANTHER" id="PTHR11010">
    <property type="entry name" value="PROTEASE S28 PRO-X CARBOXYPEPTIDASE-RELATED"/>
    <property type="match status" value="1"/>
</dbReference>
<dbReference type="GO" id="GO:0008239">
    <property type="term" value="F:dipeptidyl-peptidase activity"/>
    <property type="evidence" value="ECO:0007669"/>
    <property type="project" value="TreeGrafter"/>
</dbReference>
<comment type="caution">
    <text evidence="7">The sequence shown here is derived from an EMBL/GenBank/DDBJ whole genome shotgun (WGS) entry which is preliminary data.</text>
</comment>
<evidence type="ECO:0000313" key="8">
    <source>
        <dbReference type="Proteomes" id="UP001164286"/>
    </source>
</evidence>
<dbReference type="AlphaFoldDB" id="A0AA38H9B7"/>
<organism evidence="7 8">
    <name type="scientific">Dioszegia hungarica</name>
    <dbReference type="NCBI Taxonomy" id="4972"/>
    <lineage>
        <taxon>Eukaryota</taxon>
        <taxon>Fungi</taxon>
        <taxon>Dikarya</taxon>
        <taxon>Basidiomycota</taxon>
        <taxon>Agaricomycotina</taxon>
        <taxon>Tremellomycetes</taxon>
        <taxon>Tremellales</taxon>
        <taxon>Bulleribasidiaceae</taxon>
        <taxon>Dioszegia</taxon>
    </lineage>
</organism>
<dbReference type="InterPro" id="IPR029058">
    <property type="entry name" value="AB_hydrolase_fold"/>
</dbReference>
<feature type="region of interest" description="Disordered" evidence="6">
    <location>
        <begin position="466"/>
        <end position="487"/>
    </location>
</feature>
<dbReference type="SUPFAM" id="SSF53474">
    <property type="entry name" value="alpha/beta-Hydrolases"/>
    <property type="match status" value="1"/>
</dbReference>
<evidence type="ECO:0000313" key="7">
    <source>
        <dbReference type="EMBL" id="KAI9636788.1"/>
    </source>
</evidence>
<dbReference type="GO" id="GO:0006508">
    <property type="term" value="P:proteolysis"/>
    <property type="evidence" value="ECO:0007669"/>
    <property type="project" value="UniProtKB-KW"/>
</dbReference>
<dbReference type="RefSeq" id="XP_052946565.1">
    <property type="nucleotide sequence ID" value="XM_053093448.1"/>
</dbReference>
<dbReference type="GeneID" id="77732653"/>
<gene>
    <name evidence="7" type="ORF">MKK02DRAFT_45495</name>
</gene>
<sequence>MVGMKSTLGAVVVAAGIASALQPELHDSLLLHGRPQIGLWKALSRQEAQLSTAQHDYQRPLSAEAALSGRYQAHCFDQPISHFDDSVNGTFCHRYWVDASSYKSGGPVFLLDGGETSGANRLPFLEKGILQILSNATNGLSVVLEHRYYGKSVPVSSFSTDNLRFLNNAEALEDSAYFIKHFKPPTSILPLEAAESLHPNNTAWIYYGGSYAGARAAHMRTQYPELVWGAIASSAVTHAQVNFPQYFDPIQEYAPQDCIAAIRSSVKAIDSILDMPGPLPGLLKGLFGLAMLEDDDFADVIQSPLGMWQAKNWDPKVGSDKFQHFCDALTAGGGSSKLGLIRIPSEVANYAKYIKENIVSRCPEEAGVQECFGSHDDAKFKDDGLDQEWRLWLFQVCTQWGYFMPAPLEGPSILSKRLTLEHSSKICRQAYPPGKHFTVPEWPDVEEVNRRGDYAIQADRLAFMDGDRDPWRPMTPQADSAPKRESTIDRPRRIIFDGVHHYDENGLNNHSHEPERIKEVHAFEVEFIKKWVKDFEKAKLARRDQQ</sequence>
<evidence type="ECO:0000256" key="4">
    <source>
        <dbReference type="ARBA" id="ARBA00022801"/>
    </source>
</evidence>
<dbReference type="FunFam" id="3.40.50.1820:FF:000368">
    <property type="entry name" value="Unplaced genomic scaffold supercont2.8, whole genome shotgun sequence"/>
    <property type="match status" value="1"/>
</dbReference>
<reference evidence="7" key="1">
    <citation type="journal article" date="2022" name="G3 (Bethesda)">
        <title>High quality genome of the basidiomycete yeast Dioszegia hungarica PDD-24b-2 isolated from cloud water.</title>
        <authorList>
            <person name="Jarrige D."/>
            <person name="Haridas S."/>
            <person name="Bleykasten-Grosshans C."/>
            <person name="Joly M."/>
            <person name="Nadalig T."/>
            <person name="Sancelme M."/>
            <person name="Vuilleumier S."/>
            <person name="Grigoriev I.V."/>
            <person name="Amato P."/>
            <person name="Bringel F."/>
        </authorList>
    </citation>
    <scope>NUCLEOTIDE SEQUENCE</scope>
    <source>
        <strain evidence="7">PDD-24b-2</strain>
    </source>
</reference>
<dbReference type="PANTHER" id="PTHR11010:SF117">
    <property type="entry name" value="SERINE PROTEASE 16"/>
    <property type="match status" value="1"/>
</dbReference>
<proteinExistence type="inferred from homology"/>
<comment type="similarity">
    <text evidence="1">Belongs to the peptidase S28 family.</text>
</comment>
<evidence type="ECO:0000256" key="5">
    <source>
        <dbReference type="ARBA" id="ARBA00023180"/>
    </source>
</evidence>
<evidence type="ECO:0000256" key="2">
    <source>
        <dbReference type="ARBA" id="ARBA00022670"/>
    </source>
</evidence>
<evidence type="ECO:0000256" key="6">
    <source>
        <dbReference type="SAM" id="MobiDB-lite"/>
    </source>
</evidence>
<dbReference type="GO" id="GO:0070008">
    <property type="term" value="F:serine-type exopeptidase activity"/>
    <property type="evidence" value="ECO:0007669"/>
    <property type="project" value="InterPro"/>
</dbReference>
<dbReference type="InterPro" id="IPR008758">
    <property type="entry name" value="Peptidase_S28"/>
</dbReference>
<evidence type="ECO:0000256" key="3">
    <source>
        <dbReference type="ARBA" id="ARBA00022729"/>
    </source>
</evidence>
<dbReference type="Pfam" id="PF05577">
    <property type="entry name" value="Peptidase_S28"/>
    <property type="match status" value="1"/>
</dbReference>
<dbReference type="EMBL" id="JAKWFO010000005">
    <property type="protein sequence ID" value="KAI9636788.1"/>
    <property type="molecule type" value="Genomic_DNA"/>
</dbReference>
<keyword evidence="7" id="KW-0121">Carboxypeptidase</keyword>
<keyword evidence="3" id="KW-0732">Signal</keyword>
<dbReference type="Proteomes" id="UP001164286">
    <property type="component" value="Unassembled WGS sequence"/>
</dbReference>
<keyword evidence="4" id="KW-0378">Hydrolase</keyword>
<dbReference type="GO" id="GO:0004180">
    <property type="term" value="F:carboxypeptidase activity"/>
    <property type="evidence" value="ECO:0007669"/>
    <property type="project" value="UniProtKB-KW"/>
</dbReference>